<evidence type="ECO:0000256" key="6">
    <source>
        <dbReference type="ARBA" id="ARBA00023157"/>
    </source>
</evidence>
<keyword evidence="12" id="KW-0675">Receptor</keyword>
<comment type="subcellular location">
    <subcellularLocation>
        <location evidence="1">Secreted</location>
    </subcellularLocation>
</comment>
<evidence type="ECO:0000256" key="9">
    <source>
        <dbReference type="SAM" id="SignalP"/>
    </source>
</evidence>
<dbReference type="PROSITE" id="PS50050">
    <property type="entry name" value="TNFR_NGFR_2"/>
    <property type="match status" value="1"/>
</dbReference>
<feature type="disulfide bond" evidence="8">
    <location>
        <begin position="96"/>
        <end position="114"/>
    </location>
</feature>
<feature type="signal peptide" evidence="9">
    <location>
        <begin position="1"/>
        <end position="32"/>
    </location>
</feature>
<gene>
    <name evidence="12" type="primary">TNFRSF6B</name>
</gene>
<dbReference type="KEGG" id="emc:129330773"/>
<dbReference type="Pfam" id="PF00020">
    <property type="entry name" value="TNFR_c6"/>
    <property type="match status" value="3"/>
</dbReference>
<keyword evidence="7" id="KW-0325">Glycoprotein</keyword>
<dbReference type="Proteomes" id="UP001190640">
    <property type="component" value="Chromosome 5"/>
</dbReference>
<evidence type="ECO:0000256" key="7">
    <source>
        <dbReference type="ARBA" id="ARBA00023180"/>
    </source>
</evidence>
<organism evidence="11 12">
    <name type="scientific">Eublepharis macularius</name>
    <name type="common">Leopard gecko</name>
    <name type="synonym">Cyrtodactylus macularius</name>
    <dbReference type="NCBI Taxonomy" id="481883"/>
    <lineage>
        <taxon>Eukaryota</taxon>
        <taxon>Metazoa</taxon>
        <taxon>Chordata</taxon>
        <taxon>Craniata</taxon>
        <taxon>Vertebrata</taxon>
        <taxon>Euteleostomi</taxon>
        <taxon>Lepidosauria</taxon>
        <taxon>Squamata</taxon>
        <taxon>Bifurcata</taxon>
        <taxon>Gekkota</taxon>
        <taxon>Eublepharidae</taxon>
        <taxon>Eublepharinae</taxon>
        <taxon>Eublepharis</taxon>
    </lineage>
</organism>
<evidence type="ECO:0000256" key="8">
    <source>
        <dbReference type="PROSITE-ProRule" id="PRU00206"/>
    </source>
</evidence>
<dbReference type="RefSeq" id="XP_054836933.1">
    <property type="nucleotide sequence ID" value="XM_054980958.1"/>
</dbReference>
<comment type="caution">
    <text evidence="8">Lacks conserved residue(s) required for the propagation of feature annotation.</text>
</comment>
<evidence type="ECO:0000256" key="4">
    <source>
        <dbReference type="ARBA" id="ARBA00022729"/>
    </source>
</evidence>
<dbReference type="AlphaFoldDB" id="A0AA97JEZ7"/>
<keyword evidence="5" id="KW-0677">Repeat</keyword>
<feature type="domain" description="TNFR-Cys" evidence="10">
    <location>
        <begin position="73"/>
        <end position="114"/>
    </location>
</feature>
<dbReference type="GO" id="GO:0006915">
    <property type="term" value="P:apoptotic process"/>
    <property type="evidence" value="ECO:0007669"/>
    <property type="project" value="UniProtKB-KW"/>
</dbReference>
<dbReference type="PANTHER" id="PTHR23097">
    <property type="entry name" value="TUMOR NECROSIS FACTOR RECEPTOR SUPERFAMILY MEMBER"/>
    <property type="match status" value="1"/>
</dbReference>
<reference evidence="12" key="1">
    <citation type="submission" date="2025-08" db="UniProtKB">
        <authorList>
            <consortium name="RefSeq"/>
        </authorList>
    </citation>
    <scope>IDENTIFICATION</scope>
    <source>
        <tissue evidence="12">Blood</tissue>
    </source>
</reference>
<dbReference type="InterPro" id="IPR052459">
    <property type="entry name" value="TNFRSF_decoy_receptor"/>
</dbReference>
<evidence type="ECO:0000313" key="11">
    <source>
        <dbReference type="Proteomes" id="UP001190640"/>
    </source>
</evidence>
<feature type="chain" id="PRO_5041640994" evidence="9">
    <location>
        <begin position="33"/>
        <end position="309"/>
    </location>
</feature>
<dbReference type="InterPro" id="IPR001368">
    <property type="entry name" value="TNFR/NGFR_Cys_rich_reg"/>
</dbReference>
<dbReference type="GeneID" id="129330773"/>
<dbReference type="CDD" id="cd10575">
    <property type="entry name" value="TNFRSF6B"/>
    <property type="match status" value="1"/>
</dbReference>
<protein>
    <submittedName>
        <fullName evidence="12">Tumor necrosis factor receptor superfamily member 6B</fullName>
    </submittedName>
</protein>
<keyword evidence="11" id="KW-1185">Reference proteome</keyword>
<proteinExistence type="predicted"/>
<evidence type="ECO:0000259" key="10">
    <source>
        <dbReference type="PROSITE" id="PS50050"/>
    </source>
</evidence>
<evidence type="ECO:0000313" key="12">
    <source>
        <dbReference type="RefSeq" id="XP_054836933.1"/>
    </source>
</evidence>
<evidence type="ECO:0000256" key="5">
    <source>
        <dbReference type="ARBA" id="ARBA00022737"/>
    </source>
</evidence>
<feature type="disulfide bond" evidence="8">
    <location>
        <begin position="74"/>
        <end position="89"/>
    </location>
</feature>
<keyword evidence="6 8" id="KW-1015">Disulfide bond</keyword>
<dbReference type="Gene3D" id="2.10.50.10">
    <property type="entry name" value="Tumor Necrosis Factor Receptor, subunit A, domain 2"/>
    <property type="match status" value="2"/>
</dbReference>
<dbReference type="InterPro" id="IPR034023">
    <property type="entry name" value="TNFRSF6B_N"/>
</dbReference>
<feature type="repeat" description="TNFR-Cys" evidence="8">
    <location>
        <begin position="73"/>
        <end position="114"/>
    </location>
</feature>
<sequence length="309" mass="35177">MMHSYCKQNYFRTRPTWIVCSLLVFWNNPASGSEPVYEWQDPITNEKVMCQQCPPGKFVEQHCTKDRPTQCTECPALHYTQYWNYLERCLYCNNICSNLQVEVQPCNAMHNRVCQCKPGYYLDLSSDFCLPHATCPLGSRVARPGTPHENTKCAECPSGTFSNTSTGKCQPHTNCSEQGLELNIPGNQYHDALCTACKPNRTSGAQDGQEEGSGNLECDQALINRAVYQISSPKKLLHLKRMLEQGSLPKEEQATLLQLQAEIYAYLTSIRNTPMEASVTKSLLRVLQKTQRHRLRKLLQKRFSSNLRN</sequence>
<evidence type="ECO:0000256" key="1">
    <source>
        <dbReference type="ARBA" id="ARBA00004613"/>
    </source>
</evidence>
<dbReference type="GO" id="GO:0005576">
    <property type="term" value="C:extracellular region"/>
    <property type="evidence" value="ECO:0007669"/>
    <property type="project" value="UniProtKB-SubCell"/>
</dbReference>
<keyword evidence="3" id="KW-0053">Apoptosis</keyword>
<keyword evidence="4 9" id="KW-0732">Signal</keyword>
<evidence type="ECO:0000256" key="3">
    <source>
        <dbReference type="ARBA" id="ARBA00022703"/>
    </source>
</evidence>
<name>A0AA97JEZ7_EUBMA</name>
<dbReference type="CTD" id="8771"/>
<accession>A0AA97JEZ7</accession>
<dbReference type="PANTHER" id="PTHR23097:SF116">
    <property type="entry name" value="TUMOR NECROSIS FACTOR RECEPTOR SUPERFAMILY MEMBER 6B"/>
    <property type="match status" value="1"/>
</dbReference>
<evidence type="ECO:0000256" key="2">
    <source>
        <dbReference type="ARBA" id="ARBA00022525"/>
    </source>
</evidence>
<dbReference type="SMART" id="SM00208">
    <property type="entry name" value="TNFR"/>
    <property type="match status" value="4"/>
</dbReference>
<dbReference type="SUPFAM" id="SSF57586">
    <property type="entry name" value="TNF receptor-like"/>
    <property type="match status" value="2"/>
</dbReference>
<keyword evidence="2" id="KW-0964">Secreted</keyword>